<protein>
    <submittedName>
        <fullName evidence="4">Uncharacterized protein</fullName>
    </submittedName>
</protein>
<reference evidence="4 5" key="1">
    <citation type="submission" date="2019-09" db="EMBL/GenBank/DDBJ databases">
        <title>A chromosome-level genome assembly of the Chinese tupelo Nyssa sinensis.</title>
        <authorList>
            <person name="Yang X."/>
            <person name="Kang M."/>
            <person name="Yang Y."/>
            <person name="Xiong H."/>
            <person name="Wang M."/>
            <person name="Zhang Z."/>
            <person name="Wang Z."/>
            <person name="Wu H."/>
            <person name="Ma T."/>
            <person name="Liu J."/>
            <person name="Xi Z."/>
        </authorList>
    </citation>
    <scope>NUCLEOTIDE SEQUENCE [LARGE SCALE GENOMIC DNA]</scope>
    <source>
        <strain evidence="4">J267</strain>
        <tissue evidence="4">Leaf</tissue>
    </source>
</reference>
<feature type="domain" description="Retrovirus-related Pol polyprotein from transposon TNT 1-94-like beta-barrel" evidence="3">
    <location>
        <begin position="176"/>
        <end position="253"/>
    </location>
</feature>
<dbReference type="PANTHER" id="PTHR47481">
    <property type="match status" value="1"/>
</dbReference>
<dbReference type="OrthoDB" id="1300516at2759"/>
<evidence type="ECO:0000313" key="5">
    <source>
        <dbReference type="Proteomes" id="UP000325577"/>
    </source>
</evidence>
<dbReference type="Pfam" id="PF13961">
    <property type="entry name" value="DUF4219"/>
    <property type="match status" value="1"/>
</dbReference>
<sequence>MGDLQVIGGIKKLNNQNYNAWSTCMMSYMQGQDLWEVVNGSEITQPEAEDANGTLRNWKIKAGKAMFALKTTIEEDVLEHIRDAKTYHEAWNTFAKMFSKKNDKRLQLLGDEENNHPSLVEFENLLAGQEALAKQMGGVSLKGEEEAFYAHKGRWNSKQHTINRTKKNEDKAKSNQGCSNHMTGDKEKLQDLSEYKGRCVVVTANNSKLLITHIGNTVVSPQYNTNDVSLQNVYHVPGMKKNLLSVAQLTSSGHFVLFGLQDVKVYRDLEIMEEPVMKGQRLESVYVMSAETA</sequence>
<dbReference type="AlphaFoldDB" id="A0A5J5BV69"/>
<keyword evidence="5" id="KW-1185">Reference proteome</keyword>
<accession>A0A5J5BV69</accession>
<feature type="region of interest" description="Disordered" evidence="1">
    <location>
        <begin position="165"/>
        <end position="185"/>
    </location>
</feature>
<dbReference type="EMBL" id="CM018032">
    <property type="protein sequence ID" value="KAA8546606.1"/>
    <property type="molecule type" value="Genomic_DNA"/>
</dbReference>
<gene>
    <name evidence="4" type="ORF">F0562_002655</name>
</gene>
<evidence type="ECO:0000259" key="2">
    <source>
        <dbReference type="Pfam" id="PF13961"/>
    </source>
</evidence>
<dbReference type="InterPro" id="IPR025314">
    <property type="entry name" value="DUF4219"/>
</dbReference>
<proteinExistence type="predicted"/>
<evidence type="ECO:0000259" key="3">
    <source>
        <dbReference type="Pfam" id="PF22936"/>
    </source>
</evidence>
<dbReference type="Proteomes" id="UP000325577">
    <property type="component" value="Linkage Group LG1"/>
</dbReference>
<dbReference type="Pfam" id="PF22936">
    <property type="entry name" value="Pol_BBD"/>
    <property type="match status" value="1"/>
</dbReference>
<name>A0A5J5BV69_9ASTE</name>
<organism evidence="4 5">
    <name type="scientific">Nyssa sinensis</name>
    <dbReference type="NCBI Taxonomy" id="561372"/>
    <lineage>
        <taxon>Eukaryota</taxon>
        <taxon>Viridiplantae</taxon>
        <taxon>Streptophyta</taxon>
        <taxon>Embryophyta</taxon>
        <taxon>Tracheophyta</taxon>
        <taxon>Spermatophyta</taxon>
        <taxon>Magnoliopsida</taxon>
        <taxon>eudicotyledons</taxon>
        <taxon>Gunneridae</taxon>
        <taxon>Pentapetalae</taxon>
        <taxon>asterids</taxon>
        <taxon>Cornales</taxon>
        <taxon>Nyssaceae</taxon>
        <taxon>Nyssa</taxon>
    </lineage>
</organism>
<dbReference type="PANTHER" id="PTHR47481:SF36">
    <property type="entry name" value="CCHC-TYPE DOMAIN-CONTAINING PROTEIN"/>
    <property type="match status" value="1"/>
</dbReference>
<evidence type="ECO:0000256" key="1">
    <source>
        <dbReference type="SAM" id="MobiDB-lite"/>
    </source>
</evidence>
<feature type="domain" description="DUF4219" evidence="2">
    <location>
        <begin position="13"/>
        <end position="39"/>
    </location>
</feature>
<dbReference type="InterPro" id="IPR054722">
    <property type="entry name" value="PolX-like_BBD"/>
</dbReference>
<evidence type="ECO:0000313" key="4">
    <source>
        <dbReference type="EMBL" id="KAA8546606.1"/>
    </source>
</evidence>